<dbReference type="Pfam" id="PF10614">
    <property type="entry name" value="CsgF"/>
    <property type="match status" value="1"/>
</dbReference>
<evidence type="ECO:0000313" key="6">
    <source>
        <dbReference type="Proteomes" id="UP000280881"/>
    </source>
</evidence>
<dbReference type="Proteomes" id="UP000280881">
    <property type="component" value="Unassembled WGS sequence"/>
</dbReference>
<sequence>MRKVLLSGLILFFLSSTSYSSTMTYKFLIPDFGGDPDYWYGFFNEAEKQNIYHPPTKREEQKESELEDFKNRLKYLILSRLASKIADAAFGEEELKPGTYEIGNFQVQVKPTGTDIQVILVDTTTGNQTTVEVPMYNK</sequence>
<accession>A0A420W6V2</accession>
<feature type="signal peptide" evidence="4">
    <location>
        <begin position="1"/>
        <end position="20"/>
    </location>
</feature>
<keyword evidence="3 4" id="KW-0732">Signal</keyword>
<dbReference type="InterPro" id="IPR018893">
    <property type="entry name" value="T8SS_CsgF"/>
</dbReference>
<evidence type="ECO:0000256" key="2">
    <source>
        <dbReference type="ARBA" id="ARBA00014031"/>
    </source>
</evidence>
<name>A0A420W6V2_9BACT</name>
<organism evidence="5 6">
    <name type="scientific">Thermovibrio guaymasensis</name>
    <dbReference type="NCBI Taxonomy" id="240167"/>
    <lineage>
        <taxon>Bacteria</taxon>
        <taxon>Pseudomonadati</taxon>
        <taxon>Aquificota</taxon>
        <taxon>Aquificia</taxon>
        <taxon>Desulfurobacteriales</taxon>
        <taxon>Desulfurobacteriaceae</taxon>
        <taxon>Thermovibrio</taxon>
    </lineage>
</organism>
<evidence type="ECO:0000256" key="3">
    <source>
        <dbReference type="ARBA" id="ARBA00022729"/>
    </source>
</evidence>
<reference evidence="5 6" key="1">
    <citation type="submission" date="2018-10" db="EMBL/GenBank/DDBJ databases">
        <title>Genomic Encyclopedia of Type Strains, Phase IV (KMG-IV): sequencing the most valuable type-strain genomes for metagenomic binning, comparative biology and taxonomic classification.</title>
        <authorList>
            <person name="Goeker M."/>
        </authorList>
    </citation>
    <scope>NUCLEOTIDE SEQUENCE [LARGE SCALE GENOMIC DNA]</scope>
    <source>
        <strain evidence="5 6">DSM 15521</strain>
    </source>
</reference>
<evidence type="ECO:0000256" key="4">
    <source>
        <dbReference type="SAM" id="SignalP"/>
    </source>
</evidence>
<dbReference type="AlphaFoldDB" id="A0A420W6V2"/>
<gene>
    <name evidence="5" type="ORF">C7457_1283</name>
</gene>
<dbReference type="EMBL" id="RBIE01000002">
    <property type="protein sequence ID" value="RKQ61831.1"/>
    <property type="molecule type" value="Genomic_DNA"/>
</dbReference>
<comment type="function">
    <text evidence="1">May be involved in the biogenesis of curli organelles.</text>
</comment>
<keyword evidence="6" id="KW-1185">Reference proteome</keyword>
<dbReference type="RefSeq" id="WP_170137371.1">
    <property type="nucleotide sequence ID" value="NZ_RBIE01000002.1"/>
</dbReference>
<feature type="chain" id="PRO_5019015422" description="Curli production assembly/transport component CsgF" evidence="4">
    <location>
        <begin position="21"/>
        <end position="138"/>
    </location>
</feature>
<comment type="caution">
    <text evidence="5">The sequence shown here is derived from an EMBL/GenBank/DDBJ whole genome shotgun (WGS) entry which is preliminary data.</text>
</comment>
<proteinExistence type="predicted"/>
<evidence type="ECO:0000256" key="1">
    <source>
        <dbReference type="ARBA" id="ARBA00003989"/>
    </source>
</evidence>
<evidence type="ECO:0000313" key="5">
    <source>
        <dbReference type="EMBL" id="RKQ61831.1"/>
    </source>
</evidence>
<protein>
    <recommendedName>
        <fullName evidence="2">Curli production assembly/transport component CsgF</fullName>
    </recommendedName>
</protein>